<dbReference type="InterPro" id="IPR000524">
    <property type="entry name" value="Tscrpt_reg_HTH_GntR"/>
</dbReference>
<keyword evidence="6" id="KW-1185">Reference proteome</keyword>
<evidence type="ECO:0000259" key="4">
    <source>
        <dbReference type="PROSITE" id="PS50949"/>
    </source>
</evidence>
<dbReference type="SMART" id="SM00345">
    <property type="entry name" value="HTH_GNTR"/>
    <property type="match status" value="1"/>
</dbReference>
<evidence type="ECO:0000256" key="1">
    <source>
        <dbReference type="ARBA" id="ARBA00023015"/>
    </source>
</evidence>
<reference evidence="5 6" key="1">
    <citation type="submission" date="2020-11" db="EMBL/GenBank/DDBJ databases">
        <title>Pseudonocardia abyssalis sp. nov. and Pseudonocardia oceani sp. nov., description and phylogenomic analysis of two novel actinomycetes isolated from the deep Southern Ocean.</title>
        <authorList>
            <person name="Parra J."/>
        </authorList>
    </citation>
    <scope>NUCLEOTIDE SEQUENCE [LARGE SCALE GENOMIC DNA]</scope>
    <source>
        <strain evidence="6">KRD185</strain>
    </source>
</reference>
<comment type="caution">
    <text evidence="5">The sequence shown here is derived from an EMBL/GenBank/DDBJ whole genome shotgun (WGS) entry which is preliminary data.</text>
</comment>
<name>A0ABS6U509_9PSEU</name>
<evidence type="ECO:0000256" key="2">
    <source>
        <dbReference type="ARBA" id="ARBA00023125"/>
    </source>
</evidence>
<dbReference type="SMART" id="SM00895">
    <property type="entry name" value="FCD"/>
    <property type="match status" value="1"/>
</dbReference>
<accession>A0ABS6U509</accession>
<dbReference type="PANTHER" id="PTHR43537:SF5">
    <property type="entry name" value="UXU OPERON TRANSCRIPTIONAL REGULATOR"/>
    <property type="match status" value="1"/>
</dbReference>
<evidence type="ECO:0000313" key="6">
    <source>
        <dbReference type="Proteomes" id="UP000694300"/>
    </source>
</evidence>
<sequence>MTAPEAGPRYPRLRQRTLADEVAGILRQMILAGELSPGWRMTQNKLADLLQVSITPVREALVTLTAQGLLEASPNRSFTVARIGADDVRDVYWQLATLSGELTRRACLHRDDDLVAELHTAEAEHSAAVRAEDPVATDTANLRLHRALNLAASAPRLLFMLRTALRFIPDALYGQVPGWGARAVEAHAVIVTAVSAGYSDAAARAASEHVRQAGEVLVDVLQARGFWDPEVDDDASVHALVARAATTRPL</sequence>
<dbReference type="RefSeq" id="WP_218595355.1">
    <property type="nucleotide sequence ID" value="NZ_JADQDE010000119.1"/>
</dbReference>
<keyword evidence="3" id="KW-0804">Transcription</keyword>
<organism evidence="5 6">
    <name type="scientific">Pseudonocardia oceani</name>
    <dbReference type="NCBI Taxonomy" id="2792013"/>
    <lineage>
        <taxon>Bacteria</taxon>
        <taxon>Bacillati</taxon>
        <taxon>Actinomycetota</taxon>
        <taxon>Actinomycetes</taxon>
        <taxon>Pseudonocardiales</taxon>
        <taxon>Pseudonocardiaceae</taxon>
        <taxon>Pseudonocardia</taxon>
    </lineage>
</organism>
<dbReference type="Pfam" id="PF07729">
    <property type="entry name" value="FCD"/>
    <property type="match status" value="1"/>
</dbReference>
<protein>
    <submittedName>
        <fullName evidence="5">GntR family transcriptional regulator</fullName>
    </submittedName>
</protein>
<dbReference type="PANTHER" id="PTHR43537">
    <property type="entry name" value="TRANSCRIPTIONAL REGULATOR, GNTR FAMILY"/>
    <property type="match status" value="1"/>
</dbReference>
<dbReference type="PROSITE" id="PS50949">
    <property type="entry name" value="HTH_GNTR"/>
    <property type="match status" value="1"/>
</dbReference>
<dbReference type="Pfam" id="PF00392">
    <property type="entry name" value="GntR"/>
    <property type="match status" value="1"/>
</dbReference>
<gene>
    <name evidence="5" type="ORF">I4I82_05220</name>
</gene>
<dbReference type="EMBL" id="JADQDF010000001">
    <property type="protein sequence ID" value="MBW0127078.1"/>
    <property type="molecule type" value="Genomic_DNA"/>
</dbReference>
<dbReference type="CDD" id="cd07377">
    <property type="entry name" value="WHTH_GntR"/>
    <property type="match status" value="1"/>
</dbReference>
<keyword evidence="1" id="KW-0805">Transcription regulation</keyword>
<evidence type="ECO:0000256" key="3">
    <source>
        <dbReference type="ARBA" id="ARBA00023163"/>
    </source>
</evidence>
<proteinExistence type="predicted"/>
<dbReference type="Proteomes" id="UP000694300">
    <property type="component" value="Unassembled WGS sequence"/>
</dbReference>
<feature type="domain" description="HTH gntR-type" evidence="4">
    <location>
        <begin position="16"/>
        <end position="83"/>
    </location>
</feature>
<dbReference type="InterPro" id="IPR011711">
    <property type="entry name" value="GntR_C"/>
</dbReference>
<evidence type="ECO:0000313" key="5">
    <source>
        <dbReference type="EMBL" id="MBW0127078.1"/>
    </source>
</evidence>
<keyword evidence="2" id="KW-0238">DNA-binding</keyword>